<dbReference type="InterPro" id="IPR050121">
    <property type="entry name" value="Cytochrome_P450_monoxygenase"/>
</dbReference>
<keyword evidence="4" id="KW-0479">Metal-binding</keyword>
<comment type="caution">
    <text evidence="6">The sequence shown here is derived from an EMBL/GenBank/DDBJ whole genome shotgun (WGS) entry which is preliminary data.</text>
</comment>
<evidence type="ECO:0000256" key="3">
    <source>
        <dbReference type="ARBA" id="ARBA00023033"/>
    </source>
</evidence>
<keyword evidence="5" id="KW-0472">Membrane</keyword>
<dbReference type="GO" id="GO:0020037">
    <property type="term" value="F:heme binding"/>
    <property type="evidence" value="ECO:0007669"/>
    <property type="project" value="InterPro"/>
</dbReference>
<protein>
    <submittedName>
        <fullName evidence="6">Cytochrome P450</fullName>
    </submittedName>
</protein>
<proteinExistence type="inferred from homology"/>
<evidence type="ECO:0000256" key="5">
    <source>
        <dbReference type="SAM" id="Phobius"/>
    </source>
</evidence>
<keyword evidence="5" id="KW-1133">Transmembrane helix</keyword>
<dbReference type="PANTHER" id="PTHR24305">
    <property type="entry name" value="CYTOCHROME P450"/>
    <property type="match status" value="1"/>
</dbReference>
<evidence type="ECO:0000256" key="2">
    <source>
        <dbReference type="ARBA" id="ARBA00023002"/>
    </source>
</evidence>
<dbReference type="Gene3D" id="1.10.630.10">
    <property type="entry name" value="Cytochrome P450"/>
    <property type="match status" value="1"/>
</dbReference>
<evidence type="ECO:0000313" key="6">
    <source>
        <dbReference type="EMBL" id="KNG87003.1"/>
    </source>
</evidence>
<reference evidence="6 7" key="1">
    <citation type="submission" date="2014-06" db="EMBL/GenBank/DDBJ databases">
        <title>The Genome of the Aflatoxigenic Filamentous Fungus Aspergillus nomius.</title>
        <authorList>
            <person name="Moore M.G."/>
            <person name="Shannon B.M."/>
            <person name="Brian M.M."/>
        </authorList>
    </citation>
    <scope>NUCLEOTIDE SEQUENCE [LARGE SCALE GENOMIC DNA]</scope>
    <source>
        <strain evidence="6 7">NRRL 13137</strain>
    </source>
</reference>
<dbReference type="GO" id="GO:0005506">
    <property type="term" value="F:iron ion binding"/>
    <property type="evidence" value="ECO:0007669"/>
    <property type="project" value="InterPro"/>
</dbReference>
<evidence type="ECO:0000256" key="1">
    <source>
        <dbReference type="ARBA" id="ARBA00010617"/>
    </source>
</evidence>
<dbReference type="OrthoDB" id="1470350at2759"/>
<dbReference type="Proteomes" id="UP000037505">
    <property type="component" value="Unassembled WGS sequence"/>
</dbReference>
<dbReference type="EMBL" id="JNOM01000095">
    <property type="protein sequence ID" value="KNG87003.1"/>
    <property type="molecule type" value="Genomic_DNA"/>
</dbReference>
<dbReference type="Pfam" id="PF00067">
    <property type="entry name" value="p450"/>
    <property type="match status" value="1"/>
</dbReference>
<dbReference type="AlphaFoldDB" id="A0A0L1J6H9"/>
<name>A0A0L1J6H9_ASPN3</name>
<comment type="cofactor">
    <cofactor evidence="4">
        <name>heme</name>
        <dbReference type="ChEBI" id="CHEBI:30413"/>
    </cofactor>
</comment>
<dbReference type="GeneID" id="26806476"/>
<feature type="transmembrane region" description="Helical" evidence="5">
    <location>
        <begin position="14"/>
        <end position="34"/>
    </location>
</feature>
<keyword evidence="3" id="KW-0503">Monooxygenase</keyword>
<keyword evidence="5" id="KW-0812">Transmembrane</keyword>
<sequence length="526" mass="58852">MISAQEFTYSIPSLSLGVLVISTIAWVIWNVLLYPKVFSPLRRFPGPKDSHFFHGQLWRILSEPVGSPMREWINTIPNDGIIRFTTVFNQERLILTSPEALSDALVTHNYDWDKPEQMKKGLGRIVGQGVLLASGNVHKRQRKHLLPAFSFRHIKTLYPIFWEKSCEMVEAITKDTTNADNTSTETSISITDWLRRATLDIIGLAGFGQDFDALGTPHSELNNIYEKVFDQPQNENVMKAIETLENIFPVAWLGSLPLQHNRDVKKASMAIRQAARMVIRSQEQFKTKTTSSILSGNSLLSIASRSEYFSEDNLIDQVMTFLAAGHETVSTVTGWALVALCRRPVIQERLRKEIRSQLPSPSQGTSTFSAEILDALPYLHAVCNEVLRFYPPVPLTRRVCVRDTTIQGEPVPKGTNILIVPAALNVSKKLWGEDALEFNPDRWMGSGKNNGGASSNFANMTFLHGPRSCIGASFAKAEFACLLASIVGRFNFKFSDPEYKSEVLSAGVTARLKHELLLTVEVVEGW</sequence>
<dbReference type="PRINTS" id="PR00463">
    <property type="entry name" value="EP450I"/>
</dbReference>
<dbReference type="PRINTS" id="PR00385">
    <property type="entry name" value="P450"/>
</dbReference>
<accession>A0A0L1J6H9</accession>
<keyword evidence="4" id="KW-0349">Heme</keyword>
<keyword evidence="7" id="KW-1185">Reference proteome</keyword>
<keyword evidence="2" id="KW-0560">Oxidoreductase</keyword>
<keyword evidence="4" id="KW-0408">Iron</keyword>
<dbReference type="InterPro" id="IPR001128">
    <property type="entry name" value="Cyt_P450"/>
</dbReference>
<organism evidence="6 7">
    <name type="scientific">Aspergillus nomiae NRRL (strain ATCC 15546 / NRRL 13137 / CBS 260.88 / M93)</name>
    <dbReference type="NCBI Taxonomy" id="1509407"/>
    <lineage>
        <taxon>Eukaryota</taxon>
        <taxon>Fungi</taxon>
        <taxon>Dikarya</taxon>
        <taxon>Ascomycota</taxon>
        <taxon>Pezizomycotina</taxon>
        <taxon>Eurotiomycetes</taxon>
        <taxon>Eurotiomycetidae</taxon>
        <taxon>Eurotiales</taxon>
        <taxon>Aspergillaceae</taxon>
        <taxon>Aspergillus</taxon>
        <taxon>Aspergillus subgen. Circumdati</taxon>
    </lineage>
</organism>
<dbReference type="GO" id="GO:0004497">
    <property type="term" value="F:monooxygenase activity"/>
    <property type="evidence" value="ECO:0007669"/>
    <property type="project" value="UniProtKB-KW"/>
</dbReference>
<dbReference type="GO" id="GO:0016705">
    <property type="term" value="F:oxidoreductase activity, acting on paired donors, with incorporation or reduction of molecular oxygen"/>
    <property type="evidence" value="ECO:0007669"/>
    <property type="project" value="InterPro"/>
</dbReference>
<dbReference type="STRING" id="1509407.A0A0L1J6H9"/>
<dbReference type="CDD" id="cd11069">
    <property type="entry name" value="CYP_FUM15-like"/>
    <property type="match status" value="1"/>
</dbReference>
<feature type="binding site" description="axial binding residue" evidence="4">
    <location>
        <position position="469"/>
    </location>
    <ligand>
        <name>heme</name>
        <dbReference type="ChEBI" id="CHEBI:30413"/>
    </ligand>
    <ligandPart>
        <name>Fe</name>
        <dbReference type="ChEBI" id="CHEBI:18248"/>
    </ligandPart>
</feature>
<dbReference type="SUPFAM" id="SSF48264">
    <property type="entry name" value="Cytochrome P450"/>
    <property type="match status" value="1"/>
</dbReference>
<comment type="similarity">
    <text evidence="1">Belongs to the cytochrome P450 family.</text>
</comment>
<dbReference type="RefSeq" id="XP_015407926.1">
    <property type="nucleotide sequence ID" value="XM_015549929.1"/>
</dbReference>
<evidence type="ECO:0000313" key="7">
    <source>
        <dbReference type="Proteomes" id="UP000037505"/>
    </source>
</evidence>
<dbReference type="InterPro" id="IPR002401">
    <property type="entry name" value="Cyt_P450_E_grp-I"/>
</dbReference>
<dbReference type="FunFam" id="1.10.630.10:FF:000051">
    <property type="entry name" value="Cytochrome P450 monooxygenase (Fum15)"/>
    <property type="match status" value="1"/>
</dbReference>
<dbReference type="InterPro" id="IPR036396">
    <property type="entry name" value="Cyt_P450_sf"/>
</dbReference>
<evidence type="ECO:0000256" key="4">
    <source>
        <dbReference type="PIRSR" id="PIRSR602401-1"/>
    </source>
</evidence>
<dbReference type="PANTHER" id="PTHR24305:SF227">
    <property type="entry name" value="P450, PUTATIVE (EUROFUNG)-RELATED"/>
    <property type="match status" value="1"/>
</dbReference>
<gene>
    <name evidence="6" type="ORF">ANOM_004672</name>
</gene>